<dbReference type="GO" id="GO:0019205">
    <property type="term" value="F:nucleobase-containing compound kinase activity"/>
    <property type="evidence" value="ECO:0007669"/>
    <property type="project" value="InterPro"/>
</dbReference>
<accession>A0AAW1L6B4</accession>
<gene>
    <name evidence="5" type="ORF">QE152_g17073</name>
</gene>
<keyword evidence="1" id="KW-0808">Transferase</keyword>
<evidence type="ECO:0000313" key="6">
    <source>
        <dbReference type="Proteomes" id="UP001458880"/>
    </source>
</evidence>
<feature type="region of interest" description="Disordered" evidence="4">
    <location>
        <begin position="444"/>
        <end position="469"/>
    </location>
</feature>
<keyword evidence="6" id="KW-1185">Reference proteome</keyword>
<dbReference type="PANTHER" id="PTHR23359">
    <property type="entry name" value="NUCLEOTIDE KINASE"/>
    <property type="match status" value="1"/>
</dbReference>
<dbReference type="GO" id="GO:0006139">
    <property type="term" value="P:nucleobase-containing compound metabolic process"/>
    <property type="evidence" value="ECO:0007669"/>
    <property type="project" value="InterPro"/>
</dbReference>
<evidence type="ECO:0008006" key="7">
    <source>
        <dbReference type="Google" id="ProtNLM"/>
    </source>
</evidence>
<dbReference type="InterPro" id="IPR027417">
    <property type="entry name" value="P-loop_NTPase"/>
</dbReference>
<evidence type="ECO:0000313" key="5">
    <source>
        <dbReference type="EMBL" id="KAK9728749.1"/>
    </source>
</evidence>
<dbReference type="EMBL" id="JASPKY010000167">
    <property type="protein sequence ID" value="KAK9728749.1"/>
    <property type="molecule type" value="Genomic_DNA"/>
</dbReference>
<dbReference type="Pfam" id="PF00406">
    <property type="entry name" value="ADK"/>
    <property type="match status" value="1"/>
</dbReference>
<evidence type="ECO:0000256" key="2">
    <source>
        <dbReference type="ARBA" id="ARBA00022741"/>
    </source>
</evidence>
<dbReference type="SUPFAM" id="SSF52540">
    <property type="entry name" value="P-loop containing nucleoside triphosphate hydrolases"/>
    <property type="match status" value="1"/>
</dbReference>
<comment type="caution">
    <text evidence="5">The sequence shown here is derived from an EMBL/GenBank/DDBJ whole genome shotgun (WGS) entry which is preliminary data.</text>
</comment>
<dbReference type="CDD" id="cd01428">
    <property type="entry name" value="ADK"/>
    <property type="match status" value="1"/>
</dbReference>
<evidence type="ECO:0000256" key="1">
    <source>
        <dbReference type="ARBA" id="ARBA00022679"/>
    </source>
</evidence>
<name>A0AAW1L6B4_POPJA</name>
<reference evidence="5 6" key="1">
    <citation type="journal article" date="2024" name="BMC Genomics">
        <title>De novo assembly and annotation of Popillia japonica's genome with initial clues to its potential as an invasive pest.</title>
        <authorList>
            <person name="Cucini C."/>
            <person name="Boschi S."/>
            <person name="Funari R."/>
            <person name="Cardaioli E."/>
            <person name="Iannotti N."/>
            <person name="Marturano G."/>
            <person name="Paoli F."/>
            <person name="Bruttini M."/>
            <person name="Carapelli A."/>
            <person name="Frati F."/>
            <person name="Nardi F."/>
        </authorList>
    </citation>
    <scope>NUCLEOTIDE SEQUENCE [LARGE SCALE GENOMIC DNA]</scope>
    <source>
        <strain evidence="5">DMR45628</strain>
    </source>
</reference>
<evidence type="ECO:0000256" key="4">
    <source>
        <dbReference type="SAM" id="MobiDB-lite"/>
    </source>
</evidence>
<dbReference type="Proteomes" id="UP001458880">
    <property type="component" value="Unassembled WGS sequence"/>
</dbReference>
<keyword evidence="2" id="KW-0547">Nucleotide-binding</keyword>
<proteinExistence type="predicted"/>
<dbReference type="Gene3D" id="3.40.50.720">
    <property type="entry name" value="NAD(P)-binding Rossmann-like Domain"/>
    <property type="match status" value="1"/>
</dbReference>
<dbReference type="Gene3D" id="3.40.50.300">
    <property type="entry name" value="P-loop containing nucleotide triphosphate hydrolases"/>
    <property type="match status" value="1"/>
</dbReference>
<dbReference type="AlphaFoldDB" id="A0AAW1L6B4"/>
<evidence type="ECO:0000256" key="3">
    <source>
        <dbReference type="ARBA" id="ARBA00022777"/>
    </source>
</evidence>
<dbReference type="GO" id="GO:0005524">
    <property type="term" value="F:ATP binding"/>
    <property type="evidence" value="ECO:0007669"/>
    <property type="project" value="InterPro"/>
</dbReference>
<keyword evidence="3" id="KW-0418">Kinase</keyword>
<sequence>MTTTDGFSEYFNVNKPDETINGAESILPKVIPHRVFINHVDNFYSKHLASFLADQVYGALKVTGVEGEGEGLEEEEEVLPKPGKVGGDLGAKYEIIGTLQASFHKKSEDVLYTISEEDDNFLNEILQCGFIIYNIINDKNEIPKALQTLTSIENEIEKLKEIGPKTFKHYSDVRVFVLLSTVMTWGTSKPIDPEDPTTPFLEADYKKRRAHPSYKEHINCEKEVALKGKKNKDKLKTYTICSGIVYGEEEEDFSYYFKKAWNNEEFLPIYDQGKNLIPLIHIKDLARVVHGILELVPSRPQYILAVEQTPCSLKEIVKSLSKAMGRDKVQYISKVEAFLDRSLTQTLFERYTLNLNMEPSFIVDELEIEWKNELNLAENMHNIVTEFRKGRQLKPLRILLHGPPAIGKTRLAEKLCSIYGVQHITVKKMIDDILADMKDRLDRGKQNIKEKEGKEMGGQNAGDEEAEYEAEEEEVDLEDLEEQIKEIQKSMAKSENGKLPDEDVIRLMKKYLTSNKCQNQGYVLDGYPKTMQQAKELFGTEDRGEEEAEEEEEAEKVIKIVPEYVITLQAPDDFLCDRIMRLPEEQIQDNDLLLVFAIEEHERRLANNICRKQLRDRRDPFNMPGENFSAIYRFSPENFSWSLHQ</sequence>
<organism evidence="5 6">
    <name type="scientific">Popillia japonica</name>
    <name type="common">Japanese beetle</name>
    <dbReference type="NCBI Taxonomy" id="7064"/>
    <lineage>
        <taxon>Eukaryota</taxon>
        <taxon>Metazoa</taxon>
        <taxon>Ecdysozoa</taxon>
        <taxon>Arthropoda</taxon>
        <taxon>Hexapoda</taxon>
        <taxon>Insecta</taxon>
        <taxon>Pterygota</taxon>
        <taxon>Neoptera</taxon>
        <taxon>Endopterygota</taxon>
        <taxon>Coleoptera</taxon>
        <taxon>Polyphaga</taxon>
        <taxon>Scarabaeiformia</taxon>
        <taxon>Scarabaeidae</taxon>
        <taxon>Rutelinae</taxon>
        <taxon>Popillia</taxon>
    </lineage>
</organism>
<dbReference type="InterPro" id="IPR036291">
    <property type="entry name" value="NAD(P)-bd_dom_sf"/>
</dbReference>
<dbReference type="SUPFAM" id="SSF51735">
    <property type="entry name" value="NAD(P)-binding Rossmann-fold domains"/>
    <property type="match status" value="1"/>
</dbReference>
<feature type="compositionally biased region" description="Basic and acidic residues" evidence="4">
    <location>
        <begin position="444"/>
        <end position="455"/>
    </location>
</feature>
<dbReference type="InterPro" id="IPR000850">
    <property type="entry name" value="Adenylat/UMP-CMP_kin"/>
</dbReference>
<protein>
    <recommendedName>
        <fullName evidence="7">Adenylate kinase 7</fullName>
    </recommendedName>
</protein>